<dbReference type="WBParaSite" id="TCNE_0000486901-mRNA-1">
    <property type="protein sequence ID" value="TCNE_0000486901-mRNA-1"/>
    <property type="gene ID" value="TCNE_0000486901"/>
</dbReference>
<protein>
    <submittedName>
        <fullName evidence="3">LITAF domain-containing protein</fullName>
    </submittedName>
</protein>
<dbReference type="Proteomes" id="UP000050794">
    <property type="component" value="Unassembled WGS sequence"/>
</dbReference>
<reference evidence="1 2" key="2">
    <citation type="submission" date="2018-11" db="EMBL/GenBank/DDBJ databases">
        <authorList>
            <consortium name="Pathogen Informatics"/>
        </authorList>
    </citation>
    <scope>NUCLEOTIDE SEQUENCE [LARGE SCALE GENOMIC DNA]</scope>
</reference>
<gene>
    <name evidence="1" type="ORF">TCNE_LOCUS4869</name>
</gene>
<evidence type="ECO:0000313" key="1">
    <source>
        <dbReference type="EMBL" id="VDM32912.1"/>
    </source>
</evidence>
<dbReference type="AlphaFoldDB" id="A0A183U8P9"/>
<sequence>MSVFVAPTAAASGPNIVVNTNAVGGGGGGGGGGTSGGACHMTAVACPICKIGVIVIRR</sequence>
<accession>A0A183U8P9</accession>
<keyword evidence="2" id="KW-1185">Reference proteome</keyword>
<reference evidence="3" key="1">
    <citation type="submission" date="2016-06" db="UniProtKB">
        <authorList>
            <consortium name="WormBaseParasite"/>
        </authorList>
    </citation>
    <scope>IDENTIFICATION</scope>
</reference>
<organism evidence="2 3">
    <name type="scientific">Toxocara canis</name>
    <name type="common">Canine roundworm</name>
    <dbReference type="NCBI Taxonomy" id="6265"/>
    <lineage>
        <taxon>Eukaryota</taxon>
        <taxon>Metazoa</taxon>
        <taxon>Ecdysozoa</taxon>
        <taxon>Nematoda</taxon>
        <taxon>Chromadorea</taxon>
        <taxon>Rhabditida</taxon>
        <taxon>Spirurina</taxon>
        <taxon>Ascaridomorpha</taxon>
        <taxon>Ascaridoidea</taxon>
        <taxon>Toxocaridae</taxon>
        <taxon>Toxocara</taxon>
    </lineage>
</organism>
<evidence type="ECO:0000313" key="2">
    <source>
        <dbReference type="Proteomes" id="UP000050794"/>
    </source>
</evidence>
<proteinExistence type="predicted"/>
<dbReference type="EMBL" id="UYWY01009579">
    <property type="protein sequence ID" value="VDM32912.1"/>
    <property type="molecule type" value="Genomic_DNA"/>
</dbReference>
<evidence type="ECO:0000313" key="3">
    <source>
        <dbReference type="WBParaSite" id="TCNE_0000486901-mRNA-1"/>
    </source>
</evidence>
<name>A0A183U8P9_TOXCA</name>